<sequence>MRSHRALVAAVLTAVTVTGCAGSGTPTNVLEPRAAPSSPLTVAPAGTTTDIGSAVISTALDPRSRTLALLVAAPDRVLLLDATDLTVPPRSVALPARGHEVVAGDGELLVATAAGVVRVDPTTAVASLLAMDTDVLSVAVLPDDELAVGLSTGVVRVVAADGRTAAEIGGLASADAVRVAGDDLVALDRRQTSLTAVNTADEALAEALRAGEGAARATTDRFGRVLVTEPVRGELLVFSTSPLMLLQRFPVPGGPWAVAVDPVTDIAWVTLTATNEVVGFDVAGPEPVELDRYPTLSRPESVAVDPADGAVLVASATGEGVQRIPRP</sequence>
<dbReference type="SUPFAM" id="SSF101898">
    <property type="entry name" value="NHL repeat"/>
    <property type="match status" value="1"/>
</dbReference>
<evidence type="ECO:0000256" key="1">
    <source>
        <dbReference type="SAM" id="MobiDB-lite"/>
    </source>
</evidence>
<feature type="signal peptide" evidence="2">
    <location>
        <begin position="1"/>
        <end position="21"/>
    </location>
</feature>
<dbReference type="EMBL" id="CP110615">
    <property type="protein sequence ID" value="UZJ25170.1"/>
    <property type="molecule type" value="Genomic_DNA"/>
</dbReference>
<keyword evidence="4" id="KW-1185">Reference proteome</keyword>
<feature type="chain" id="PRO_5046329728" description="Lipoprotein" evidence="2">
    <location>
        <begin position="22"/>
        <end position="327"/>
    </location>
</feature>
<protein>
    <recommendedName>
        <fullName evidence="5">Lipoprotein</fullName>
    </recommendedName>
</protein>
<organism evidence="3 4">
    <name type="scientific">Rhodococcus antarcticus</name>
    <dbReference type="NCBI Taxonomy" id="2987751"/>
    <lineage>
        <taxon>Bacteria</taxon>
        <taxon>Bacillati</taxon>
        <taxon>Actinomycetota</taxon>
        <taxon>Actinomycetes</taxon>
        <taxon>Mycobacteriales</taxon>
        <taxon>Nocardiaceae</taxon>
        <taxon>Rhodococcus</taxon>
    </lineage>
</organism>
<accession>A0ABY6P0K6</accession>
<feature type="region of interest" description="Disordered" evidence="1">
    <location>
        <begin position="23"/>
        <end position="45"/>
    </location>
</feature>
<dbReference type="Gene3D" id="2.130.10.10">
    <property type="entry name" value="YVTN repeat-like/Quinoprotein amine dehydrogenase"/>
    <property type="match status" value="1"/>
</dbReference>
<dbReference type="PANTHER" id="PTHR47197">
    <property type="entry name" value="PROTEIN NIRF"/>
    <property type="match status" value="1"/>
</dbReference>
<dbReference type="Proteomes" id="UP001164965">
    <property type="component" value="Chromosome"/>
</dbReference>
<gene>
    <name evidence="3" type="ORF">RHODO2019_01265</name>
</gene>
<evidence type="ECO:0008006" key="5">
    <source>
        <dbReference type="Google" id="ProtNLM"/>
    </source>
</evidence>
<reference evidence="3" key="1">
    <citation type="submission" date="2022-10" db="EMBL/GenBank/DDBJ databases">
        <title>Rhodococcus sp.75.</title>
        <authorList>
            <person name="Sun M."/>
        </authorList>
    </citation>
    <scope>NUCLEOTIDE SEQUENCE</scope>
    <source>
        <strain evidence="3">75</strain>
    </source>
</reference>
<evidence type="ECO:0000256" key="2">
    <source>
        <dbReference type="SAM" id="SignalP"/>
    </source>
</evidence>
<dbReference type="RefSeq" id="WP_265383276.1">
    <property type="nucleotide sequence ID" value="NZ_CP110615.1"/>
</dbReference>
<evidence type="ECO:0000313" key="3">
    <source>
        <dbReference type="EMBL" id="UZJ25170.1"/>
    </source>
</evidence>
<proteinExistence type="predicted"/>
<name>A0ABY6P0K6_9NOCA</name>
<dbReference type="PROSITE" id="PS51257">
    <property type="entry name" value="PROKAR_LIPOPROTEIN"/>
    <property type="match status" value="1"/>
</dbReference>
<keyword evidence="2" id="KW-0732">Signal</keyword>
<dbReference type="InterPro" id="IPR051200">
    <property type="entry name" value="Host-pathogen_enzymatic-act"/>
</dbReference>
<dbReference type="InterPro" id="IPR015943">
    <property type="entry name" value="WD40/YVTN_repeat-like_dom_sf"/>
</dbReference>
<evidence type="ECO:0000313" key="4">
    <source>
        <dbReference type="Proteomes" id="UP001164965"/>
    </source>
</evidence>
<dbReference type="PANTHER" id="PTHR47197:SF3">
    <property type="entry name" value="DIHYDRO-HEME D1 DEHYDROGENASE"/>
    <property type="match status" value="1"/>
</dbReference>